<organism evidence="2 3">
    <name type="scientific">Aquirufa nivalisilvae</name>
    <dbReference type="NCBI Taxonomy" id="2516557"/>
    <lineage>
        <taxon>Bacteria</taxon>
        <taxon>Pseudomonadati</taxon>
        <taxon>Bacteroidota</taxon>
        <taxon>Cytophagia</taxon>
        <taxon>Cytophagales</taxon>
        <taxon>Flectobacillaceae</taxon>
        <taxon>Aquirufa</taxon>
    </lineage>
</organism>
<dbReference type="KEGG" id="psez:HME7025_01264"/>
<evidence type="ECO:0008006" key="4">
    <source>
        <dbReference type="Google" id="ProtNLM"/>
    </source>
</evidence>
<reference evidence="3" key="1">
    <citation type="submission" date="2018-05" db="EMBL/GenBank/DDBJ databases">
        <title>Pseudarcicella sp. HME7025 Genome sequencing and assembly.</title>
        <authorList>
            <person name="Kim H."/>
            <person name="Kang H."/>
            <person name="Joh K."/>
        </authorList>
    </citation>
    <scope>NUCLEOTIDE SEQUENCE [LARGE SCALE GENOMIC DNA]</scope>
    <source>
        <strain evidence="3">HME7025</strain>
    </source>
</reference>
<protein>
    <recommendedName>
        <fullName evidence="4">Phytanoyl-CoA dioxygenase</fullName>
    </recommendedName>
</protein>
<dbReference type="EMBL" id="CP029346">
    <property type="protein sequence ID" value="AWL09126.1"/>
    <property type="molecule type" value="Genomic_DNA"/>
</dbReference>
<accession>A0A2S2DUU1</accession>
<gene>
    <name evidence="2" type="ORF">HME7025_01264</name>
</gene>
<dbReference type="Gene3D" id="2.60.120.620">
    <property type="entry name" value="q2cbj1_9rhob like domain"/>
    <property type="match status" value="1"/>
</dbReference>
<dbReference type="OrthoDB" id="976214at2"/>
<dbReference type="GO" id="GO:0005506">
    <property type="term" value="F:iron ion binding"/>
    <property type="evidence" value="ECO:0007669"/>
    <property type="project" value="UniProtKB-ARBA"/>
</dbReference>
<evidence type="ECO:0000313" key="3">
    <source>
        <dbReference type="Proteomes" id="UP000245468"/>
    </source>
</evidence>
<dbReference type="SUPFAM" id="SSF51197">
    <property type="entry name" value="Clavaminate synthase-like"/>
    <property type="match status" value="1"/>
</dbReference>
<sequence length="260" mass="29957">MHDIEFIKKELDEQGVVVIPSFFDPAIIQKLQAAAKQIFQIQFDHFGIQGDYLSQMVQLFENHIDEFINCGKLIQTGLVELYQIAVHPDLIQLMHDIGMKVPNMCTRPVLFFNHPSLAKSEHFYKTPLHQDWVSMLSSSDSVVVWIPLMDVQVEHGPVVFYPGSHKLGPLTDKIDNGFAEVPFDRNSYPRLQPELKAGDIAVFSTLLVHESGVITNNEIRWSCHFRYTNMLDPDFIERGFPHPYIHKPSQELIDKFLKKK</sequence>
<name>A0A2S2DUU1_9BACT</name>
<dbReference type="Pfam" id="PF05721">
    <property type="entry name" value="PhyH"/>
    <property type="match status" value="1"/>
</dbReference>
<dbReference type="PANTHER" id="PTHR20883">
    <property type="entry name" value="PHYTANOYL-COA DIOXYGENASE DOMAIN CONTAINING 1"/>
    <property type="match status" value="1"/>
</dbReference>
<dbReference type="Proteomes" id="UP000245468">
    <property type="component" value="Chromosome"/>
</dbReference>
<dbReference type="PANTHER" id="PTHR20883:SF48">
    <property type="entry name" value="ECTOINE DIOXYGENASE"/>
    <property type="match status" value="1"/>
</dbReference>
<dbReference type="AlphaFoldDB" id="A0A2S2DUU1"/>
<dbReference type="GO" id="GO:0016706">
    <property type="term" value="F:2-oxoglutarate-dependent dioxygenase activity"/>
    <property type="evidence" value="ECO:0007669"/>
    <property type="project" value="UniProtKB-ARBA"/>
</dbReference>
<proteinExistence type="predicted"/>
<dbReference type="InterPro" id="IPR008775">
    <property type="entry name" value="Phytyl_CoA_dOase-like"/>
</dbReference>
<keyword evidence="3" id="KW-1185">Reference proteome</keyword>
<comment type="cofactor">
    <cofactor evidence="1">
        <name>Fe(2+)</name>
        <dbReference type="ChEBI" id="CHEBI:29033"/>
    </cofactor>
</comment>
<evidence type="ECO:0000256" key="1">
    <source>
        <dbReference type="ARBA" id="ARBA00001954"/>
    </source>
</evidence>
<dbReference type="RefSeq" id="WP_109322828.1">
    <property type="nucleotide sequence ID" value="NZ_CP029346.1"/>
</dbReference>
<evidence type="ECO:0000313" key="2">
    <source>
        <dbReference type="EMBL" id="AWL09126.1"/>
    </source>
</evidence>